<evidence type="ECO:0000313" key="2">
    <source>
        <dbReference type="EMBL" id="OMJ88640.1"/>
    </source>
</evidence>
<dbReference type="CDD" id="cd00882">
    <property type="entry name" value="Ras_like_GTPase"/>
    <property type="match status" value="1"/>
</dbReference>
<dbReference type="Pfam" id="PF01926">
    <property type="entry name" value="MMR_HSR1"/>
    <property type="match status" value="1"/>
</dbReference>
<proteinExistence type="predicted"/>
<reference evidence="2 3" key="1">
    <citation type="submission" date="2016-11" db="EMBL/GenBank/DDBJ databases">
        <title>The macronuclear genome of Stentor coeruleus: a giant cell with tiny introns.</title>
        <authorList>
            <person name="Slabodnick M."/>
            <person name="Ruby J.G."/>
            <person name="Reiff S.B."/>
            <person name="Swart E.C."/>
            <person name="Gosai S."/>
            <person name="Prabakaran S."/>
            <person name="Witkowska E."/>
            <person name="Larue G.E."/>
            <person name="Fisher S."/>
            <person name="Freeman R.M."/>
            <person name="Gunawardena J."/>
            <person name="Chu W."/>
            <person name="Stover N.A."/>
            <person name="Gregory B.D."/>
            <person name="Nowacki M."/>
            <person name="Derisi J."/>
            <person name="Roy S.W."/>
            <person name="Marshall W.F."/>
            <person name="Sood P."/>
        </authorList>
    </citation>
    <scope>NUCLEOTIDE SEQUENCE [LARGE SCALE GENOMIC DNA]</scope>
    <source>
        <strain evidence="2">WM001</strain>
    </source>
</reference>
<accession>A0A1R2CI63</accession>
<dbReference type="InterPro" id="IPR027417">
    <property type="entry name" value="P-loop_NTPase"/>
</dbReference>
<dbReference type="InterPro" id="IPR006073">
    <property type="entry name" value="GTP-bd"/>
</dbReference>
<dbReference type="AlphaFoldDB" id="A0A1R2CI63"/>
<comment type="caution">
    <text evidence="2">The sequence shown here is derived from an EMBL/GenBank/DDBJ whole genome shotgun (WGS) entry which is preliminary data.</text>
</comment>
<organism evidence="2 3">
    <name type="scientific">Stentor coeruleus</name>
    <dbReference type="NCBI Taxonomy" id="5963"/>
    <lineage>
        <taxon>Eukaryota</taxon>
        <taxon>Sar</taxon>
        <taxon>Alveolata</taxon>
        <taxon>Ciliophora</taxon>
        <taxon>Postciliodesmatophora</taxon>
        <taxon>Heterotrichea</taxon>
        <taxon>Heterotrichida</taxon>
        <taxon>Stentoridae</taxon>
        <taxon>Stentor</taxon>
    </lineage>
</organism>
<evidence type="ECO:0000259" key="1">
    <source>
        <dbReference type="Pfam" id="PF01926"/>
    </source>
</evidence>
<evidence type="ECO:0000313" key="3">
    <source>
        <dbReference type="Proteomes" id="UP000187209"/>
    </source>
</evidence>
<dbReference type="SUPFAM" id="SSF52540">
    <property type="entry name" value="P-loop containing nucleoside triphosphate hydrolases"/>
    <property type="match status" value="1"/>
</dbReference>
<dbReference type="Proteomes" id="UP000187209">
    <property type="component" value="Unassembled WGS sequence"/>
</dbReference>
<name>A0A1R2CI63_9CILI</name>
<dbReference type="OrthoDB" id="8954335at2759"/>
<protein>
    <recommendedName>
        <fullName evidence="1">G domain-containing protein</fullName>
    </recommendedName>
</protein>
<dbReference type="Gene3D" id="3.40.50.300">
    <property type="entry name" value="P-loop containing nucleotide triphosphate hydrolases"/>
    <property type="match status" value="1"/>
</dbReference>
<sequence>MVSLVSNRFVLLFGNTQVGKSTFINHLKGKIIALAGDESGRSTTTNVTFYLIGPSRILYPNDPESSLLYLIDIPGLRDTALKITDEEILEAIKFKLFELNCDKLDAVLLFESVKSSAMALRTNLSQILKVFGKNIQQTILAIITKWDDIDEDEANAREKNLNNLKNISFIKWINQTPDNELSTELKSNQYSLLVEYLSRLFPYRLEDMKRLDEECEKRAYQIREMDPDRYRDQVEEYDDNKIDEYSTDEEYEDFEPKYKDEESINSRAHELQKAAGMRPVIKQEIVNEEVKETFTDIETRETITVVTGGRRYIIAGPREKQEIKTVYHVPVQREKIVSKPKNVEKLVNEYYPIENFRQQAINERIAVNKIKRVKKQRLVNYKNMKISKVENHDFSFYLEKAKKTMLDEYRQMSSL</sequence>
<feature type="domain" description="G" evidence="1">
    <location>
        <begin position="10"/>
        <end position="129"/>
    </location>
</feature>
<keyword evidence="3" id="KW-1185">Reference proteome</keyword>
<gene>
    <name evidence="2" type="ORF">SteCoe_9335</name>
</gene>
<dbReference type="GO" id="GO:0005525">
    <property type="term" value="F:GTP binding"/>
    <property type="evidence" value="ECO:0007669"/>
    <property type="project" value="InterPro"/>
</dbReference>
<dbReference type="EMBL" id="MPUH01000145">
    <property type="protein sequence ID" value="OMJ88640.1"/>
    <property type="molecule type" value="Genomic_DNA"/>
</dbReference>